<dbReference type="PANTHER" id="PTHR19303">
    <property type="entry name" value="TRANSPOSON"/>
    <property type="match status" value="1"/>
</dbReference>
<accession>A0ABM4CUG1</accession>
<dbReference type="PANTHER" id="PTHR19303:SF73">
    <property type="entry name" value="PROTEIN PDC2"/>
    <property type="match status" value="1"/>
</dbReference>
<organism evidence="2 3">
    <name type="scientific">Hydra vulgaris</name>
    <name type="common">Hydra</name>
    <name type="synonym">Hydra attenuata</name>
    <dbReference type="NCBI Taxonomy" id="6087"/>
    <lineage>
        <taxon>Eukaryota</taxon>
        <taxon>Metazoa</taxon>
        <taxon>Cnidaria</taxon>
        <taxon>Hydrozoa</taxon>
        <taxon>Hydroidolina</taxon>
        <taxon>Anthoathecata</taxon>
        <taxon>Aplanulata</taxon>
        <taxon>Hydridae</taxon>
        <taxon>Hydra</taxon>
    </lineage>
</organism>
<sequence>MDAGNVKGEKLSMFVFGKSKSPRCFKDNCSAHSNVQKLDWVELIFLPPNTTSITQLMDQGVIRSLKAKYRALAVKKQIAAFTANFNLTAKELVDIDFDICIANKSSDEDIIAEVSEHNAIETEEESDDECVGVSDNATKPSLNEAMHAVTVLENYNLYSNFGDDLMKALKDINCVIKMDLKASKRQSTVTDFFLKM</sequence>
<dbReference type="InterPro" id="IPR004875">
    <property type="entry name" value="DDE_SF_endonuclease_dom"/>
</dbReference>
<proteinExistence type="predicted"/>
<dbReference type="RefSeq" id="XP_065665542.1">
    <property type="nucleotide sequence ID" value="XM_065809470.1"/>
</dbReference>
<dbReference type="Proteomes" id="UP001652625">
    <property type="component" value="Chromosome 11"/>
</dbReference>
<keyword evidence="2" id="KW-1185">Reference proteome</keyword>
<evidence type="ECO:0000313" key="3">
    <source>
        <dbReference type="RefSeq" id="XP_065665542.1"/>
    </source>
</evidence>
<dbReference type="InterPro" id="IPR050863">
    <property type="entry name" value="CenT-Element_Derived"/>
</dbReference>
<evidence type="ECO:0000313" key="2">
    <source>
        <dbReference type="Proteomes" id="UP001652625"/>
    </source>
</evidence>
<feature type="domain" description="DDE-1" evidence="1">
    <location>
        <begin position="30"/>
        <end position="80"/>
    </location>
</feature>
<name>A0ABM4CUG1_HYDVU</name>
<evidence type="ECO:0000259" key="1">
    <source>
        <dbReference type="Pfam" id="PF03184"/>
    </source>
</evidence>
<gene>
    <name evidence="3" type="primary">LOC136086968</name>
</gene>
<protein>
    <submittedName>
        <fullName evidence="3">Tigger transposable element-derived protein 4-like</fullName>
    </submittedName>
</protein>
<reference evidence="3" key="1">
    <citation type="submission" date="2025-08" db="UniProtKB">
        <authorList>
            <consortium name="RefSeq"/>
        </authorList>
    </citation>
    <scope>IDENTIFICATION</scope>
</reference>
<dbReference type="Pfam" id="PF03184">
    <property type="entry name" value="DDE_1"/>
    <property type="match status" value="1"/>
</dbReference>
<dbReference type="GeneID" id="136086968"/>